<feature type="domain" description="Flavin reductase like" evidence="2">
    <location>
        <begin position="26"/>
        <end position="167"/>
    </location>
</feature>
<accession>A0A1I6UKC3</accession>
<sequence length="171" mass="18096">MQMAQPQSFQSFVPDPGNGRALRDAFGLFATGVTIVTACGPEGCAAITANSFASVSMDPPLVLWSPARSSSRFDLFAGAEHYAIHVLAAEQQELAWTVAKNGAALIGAPLEPNAEGVPVLEHCLARFDCRRHAVHEAGDHAIVVGEVLRATMQQGDPLAFFGGRVARVEVN</sequence>
<name>A0A1I6UKC3_9RHOB</name>
<evidence type="ECO:0000313" key="4">
    <source>
        <dbReference type="Proteomes" id="UP000199392"/>
    </source>
</evidence>
<dbReference type="InterPro" id="IPR002563">
    <property type="entry name" value="Flavin_Rdtase-like_dom"/>
</dbReference>
<dbReference type="PANTHER" id="PTHR30466">
    <property type="entry name" value="FLAVIN REDUCTASE"/>
    <property type="match status" value="1"/>
</dbReference>
<dbReference type="Gene3D" id="2.30.110.10">
    <property type="entry name" value="Electron Transport, Fmn-binding Protein, Chain A"/>
    <property type="match status" value="1"/>
</dbReference>
<evidence type="ECO:0000313" key="3">
    <source>
        <dbReference type="EMBL" id="SFT01909.1"/>
    </source>
</evidence>
<proteinExistence type="predicted"/>
<dbReference type="InterPro" id="IPR012349">
    <property type="entry name" value="Split_barrel_FMN-bd"/>
</dbReference>
<dbReference type="EMBL" id="FOZW01000008">
    <property type="protein sequence ID" value="SFT01909.1"/>
    <property type="molecule type" value="Genomic_DNA"/>
</dbReference>
<dbReference type="GO" id="GO:0010181">
    <property type="term" value="F:FMN binding"/>
    <property type="evidence" value="ECO:0007669"/>
    <property type="project" value="InterPro"/>
</dbReference>
<organism evidence="3 4">
    <name type="scientific">Alloyangia pacifica</name>
    <dbReference type="NCBI Taxonomy" id="311180"/>
    <lineage>
        <taxon>Bacteria</taxon>
        <taxon>Pseudomonadati</taxon>
        <taxon>Pseudomonadota</taxon>
        <taxon>Alphaproteobacteria</taxon>
        <taxon>Rhodobacterales</taxon>
        <taxon>Roseobacteraceae</taxon>
        <taxon>Alloyangia</taxon>
    </lineage>
</organism>
<dbReference type="STRING" id="311180.SAMN04488050_108114"/>
<dbReference type="Proteomes" id="UP000199392">
    <property type="component" value="Unassembled WGS sequence"/>
</dbReference>
<dbReference type="InterPro" id="IPR050268">
    <property type="entry name" value="NADH-dep_flavin_reductase"/>
</dbReference>
<dbReference type="SMART" id="SM00903">
    <property type="entry name" value="Flavin_Reduct"/>
    <property type="match status" value="1"/>
</dbReference>
<evidence type="ECO:0000259" key="2">
    <source>
        <dbReference type="SMART" id="SM00903"/>
    </source>
</evidence>
<dbReference type="AlphaFoldDB" id="A0A1I6UKC3"/>
<dbReference type="PANTHER" id="PTHR30466:SF1">
    <property type="entry name" value="FMN REDUCTASE (NADH) RUTF"/>
    <property type="match status" value="1"/>
</dbReference>
<gene>
    <name evidence="3" type="ORF">SAMN04488050_108114</name>
</gene>
<dbReference type="GO" id="GO:0042602">
    <property type="term" value="F:riboflavin reductase (NADPH) activity"/>
    <property type="evidence" value="ECO:0007669"/>
    <property type="project" value="TreeGrafter"/>
</dbReference>
<evidence type="ECO:0000256" key="1">
    <source>
        <dbReference type="ARBA" id="ARBA00023002"/>
    </source>
</evidence>
<keyword evidence="4" id="KW-1185">Reference proteome</keyword>
<dbReference type="RefSeq" id="WP_176806731.1">
    <property type="nucleotide sequence ID" value="NZ_FNCL01000009.1"/>
</dbReference>
<reference evidence="4" key="1">
    <citation type="submission" date="2016-10" db="EMBL/GenBank/DDBJ databases">
        <authorList>
            <person name="Varghese N."/>
            <person name="Submissions S."/>
        </authorList>
    </citation>
    <scope>NUCLEOTIDE SEQUENCE [LARGE SCALE GENOMIC DNA]</scope>
    <source>
        <strain evidence="4">DSM 26894</strain>
    </source>
</reference>
<dbReference type="SUPFAM" id="SSF50475">
    <property type="entry name" value="FMN-binding split barrel"/>
    <property type="match status" value="1"/>
</dbReference>
<dbReference type="Pfam" id="PF01613">
    <property type="entry name" value="Flavin_Reduct"/>
    <property type="match status" value="1"/>
</dbReference>
<keyword evidence="1" id="KW-0560">Oxidoreductase</keyword>
<protein>
    <submittedName>
        <fullName evidence="3">NADH-FMN oxidoreductase RutF, flavin reductase (DIM6/NTAB) family</fullName>
    </submittedName>
</protein>